<evidence type="ECO:0000313" key="1">
    <source>
        <dbReference type="EMBL" id="KAI8004861.1"/>
    </source>
</evidence>
<comment type="caution">
    <text evidence="1">The sequence shown here is derived from an EMBL/GenBank/DDBJ whole genome shotgun (WGS) entry which is preliminary data.</text>
</comment>
<sequence>MCRHGGGGDEVLVAERSDNGEAKEIAMRPQYRGHPFSAELCCPPHTTGKLCCPPNTTGEHHQSTAHLLPTYCRTPTSTLAAEQPAKLQTPPKLQTPKLLCCCTPEATPTLLHSAALPTPPENSAALQIPPENTINQTPNSNATPNSNLQTLKTD</sequence>
<evidence type="ECO:0000313" key="2">
    <source>
        <dbReference type="Proteomes" id="UP001060215"/>
    </source>
</evidence>
<organism evidence="1 2">
    <name type="scientific">Camellia lanceoleosa</name>
    <dbReference type="NCBI Taxonomy" id="1840588"/>
    <lineage>
        <taxon>Eukaryota</taxon>
        <taxon>Viridiplantae</taxon>
        <taxon>Streptophyta</taxon>
        <taxon>Embryophyta</taxon>
        <taxon>Tracheophyta</taxon>
        <taxon>Spermatophyta</taxon>
        <taxon>Magnoliopsida</taxon>
        <taxon>eudicotyledons</taxon>
        <taxon>Gunneridae</taxon>
        <taxon>Pentapetalae</taxon>
        <taxon>asterids</taxon>
        <taxon>Ericales</taxon>
        <taxon>Theaceae</taxon>
        <taxon>Camellia</taxon>
    </lineage>
</organism>
<dbReference type="EMBL" id="CM045766">
    <property type="protein sequence ID" value="KAI8004861.1"/>
    <property type="molecule type" value="Genomic_DNA"/>
</dbReference>
<keyword evidence="2" id="KW-1185">Reference proteome</keyword>
<accession>A0ACC0GVV9</accession>
<proteinExistence type="predicted"/>
<dbReference type="Proteomes" id="UP001060215">
    <property type="component" value="Chromosome 9"/>
</dbReference>
<reference evidence="1 2" key="1">
    <citation type="journal article" date="2022" name="Plant J.">
        <title>Chromosome-level genome of Camellia lanceoleosa provides a valuable resource for understanding genome evolution and self-incompatibility.</title>
        <authorList>
            <person name="Gong W."/>
            <person name="Xiao S."/>
            <person name="Wang L."/>
            <person name="Liao Z."/>
            <person name="Chang Y."/>
            <person name="Mo W."/>
            <person name="Hu G."/>
            <person name="Li W."/>
            <person name="Zhao G."/>
            <person name="Zhu H."/>
            <person name="Hu X."/>
            <person name="Ji K."/>
            <person name="Xiang X."/>
            <person name="Song Q."/>
            <person name="Yuan D."/>
            <person name="Jin S."/>
            <person name="Zhang L."/>
        </authorList>
    </citation>
    <scope>NUCLEOTIDE SEQUENCE [LARGE SCALE GENOMIC DNA]</scope>
    <source>
        <strain evidence="1">SQ_2022a</strain>
    </source>
</reference>
<name>A0ACC0GVV9_9ERIC</name>
<protein>
    <submittedName>
        <fullName evidence="1">Uncharacterized protein</fullName>
    </submittedName>
</protein>
<gene>
    <name evidence="1" type="ORF">LOK49_LG08G00916</name>
</gene>